<evidence type="ECO:0000313" key="8">
    <source>
        <dbReference type="EMBL" id="MBD9700387.1"/>
    </source>
</evidence>
<proteinExistence type="inferred from homology"/>
<sequence length="138" mass="15073">MAARSKARKRAVDVLFEAEQRDVAPLTMLADRIASPGTEAALPQYACELIEGYDAHAARIDEVLETYSNGWTLDRMPAVDRAILRLATWEIVFNDDVPDAVAIDEAVELASALSTDESPSFVNGLLARIMELKPTLLG</sequence>
<evidence type="ECO:0000256" key="2">
    <source>
        <dbReference type="ARBA" id="ARBA00022814"/>
    </source>
</evidence>
<dbReference type="SUPFAM" id="SSF48013">
    <property type="entry name" value="NusB-like"/>
    <property type="match status" value="1"/>
</dbReference>
<reference evidence="8 9" key="1">
    <citation type="submission" date="2020-09" db="EMBL/GenBank/DDBJ databases">
        <title>Flavimobilis rhizosphaerae sp. nov., isolated from rhizosphere soil of Spartina alterniflora.</title>
        <authorList>
            <person name="Hanqin C."/>
        </authorList>
    </citation>
    <scope>NUCLEOTIDE SEQUENCE [LARGE SCALE GENOMIC DNA]</scope>
    <source>
        <strain evidence="8 9">GY 10621</strain>
    </source>
</reference>
<dbReference type="NCBIfam" id="TIGR01951">
    <property type="entry name" value="nusB"/>
    <property type="match status" value="1"/>
</dbReference>
<comment type="similarity">
    <text evidence="1 6">Belongs to the NusB family.</text>
</comment>
<organism evidence="8 9">
    <name type="scientific">Flavimobilis rhizosphaerae</name>
    <dbReference type="NCBI Taxonomy" id="2775421"/>
    <lineage>
        <taxon>Bacteria</taxon>
        <taxon>Bacillati</taxon>
        <taxon>Actinomycetota</taxon>
        <taxon>Actinomycetes</taxon>
        <taxon>Micrococcales</taxon>
        <taxon>Jonesiaceae</taxon>
        <taxon>Flavimobilis</taxon>
    </lineage>
</organism>
<evidence type="ECO:0000256" key="6">
    <source>
        <dbReference type="HAMAP-Rule" id="MF_00073"/>
    </source>
</evidence>
<dbReference type="PANTHER" id="PTHR11078:SF3">
    <property type="entry name" value="ANTITERMINATION NUSB DOMAIN-CONTAINING PROTEIN"/>
    <property type="match status" value="1"/>
</dbReference>
<dbReference type="Gene3D" id="1.10.940.10">
    <property type="entry name" value="NusB-like"/>
    <property type="match status" value="1"/>
</dbReference>
<dbReference type="EMBL" id="JACZDF010000008">
    <property type="protein sequence ID" value="MBD9700387.1"/>
    <property type="molecule type" value="Genomic_DNA"/>
</dbReference>
<dbReference type="InterPro" id="IPR011605">
    <property type="entry name" value="NusB_fam"/>
</dbReference>
<name>A0ABR9DTC6_9MICO</name>
<dbReference type="Pfam" id="PF01029">
    <property type="entry name" value="NusB"/>
    <property type="match status" value="1"/>
</dbReference>
<keyword evidence="9" id="KW-1185">Reference proteome</keyword>
<accession>A0ABR9DTC6</accession>
<dbReference type="InterPro" id="IPR006027">
    <property type="entry name" value="NusB_RsmB_TIM44"/>
</dbReference>
<evidence type="ECO:0000256" key="1">
    <source>
        <dbReference type="ARBA" id="ARBA00005952"/>
    </source>
</evidence>
<dbReference type="Proteomes" id="UP000642107">
    <property type="component" value="Unassembled WGS sequence"/>
</dbReference>
<keyword evidence="5 6" id="KW-0804">Transcription</keyword>
<gene>
    <name evidence="6 8" type="primary">nusB</name>
    <name evidence="8" type="ORF">IGS67_12980</name>
</gene>
<evidence type="ECO:0000313" key="9">
    <source>
        <dbReference type="Proteomes" id="UP000642107"/>
    </source>
</evidence>
<protein>
    <recommendedName>
        <fullName evidence="6">Transcription antitermination protein NusB</fullName>
    </recommendedName>
    <alternativeName>
        <fullName evidence="6">Antitermination factor NusB</fullName>
    </alternativeName>
</protein>
<keyword evidence="4 6" id="KW-0805">Transcription regulation</keyword>
<dbReference type="HAMAP" id="MF_00073">
    <property type="entry name" value="NusB"/>
    <property type="match status" value="1"/>
</dbReference>
<evidence type="ECO:0000259" key="7">
    <source>
        <dbReference type="Pfam" id="PF01029"/>
    </source>
</evidence>
<keyword evidence="3 6" id="KW-0694">RNA-binding</keyword>
<comment type="function">
    <text evidence="6">Involved in transcription antitermination. Required for transcription of ribosomal RNA (rRNA) genes. Binds specifically to the boxA antiterminator sequence of the ribosomal RNA (rrn) operons.</text>
</comment>
<feature type="domain" description="NusB/RsmB/TIM44" evidence="7">
    <location>
        <begin position="6"/>
        <end position="130"/>
    </location>
</feature>
<dbReference type="InterPro" id="IPR035926">
    <property type="entry name" value="NusB-like_sf"/>
</dbReference>
<evidence type="ECO:0000256" key="5">
    <source>
        <dbReference type="ARBA" id="ARBA00023163"/>
    </source>
</evidence>
<dbReference type="PANTHER" id="PTHR11078">
    <property type="entry name" value="N UTILIZATION SUBSTANCE PROTEIN B-RELATED"/>
    <property type="match status" value="1"/>
</dbReference>
<dbReference type="RefSeq" id="WP_192281897.1">
    <property type="nucleotide sequence ID" value="NZ_JACZDF010000008.1"/>
</dbReference>
<evidence type="ECO:0000256" key="4">
    <source>
        <dbReference type="ARBA" id="ARBA00023015"/>
    </source>
</evidence>
<comment type="caution">
    <text evidence="8">The sequence shown here is derived from an EMBL/GenBank/DDBJ whole genome shotgun (WGS) entry which is preliminary data.</text>
</comment>
<keyword evidence="2 6" id="KW-0889">Transcription antitermination</keyword>
<evidence type="ECO:0000256" key="3">
    <source>
        <dbReference type="ARBA" id="ARBA00022884"/>
    </source>
</evidence>